<dbReference type="AlphaFoldDB" id="A0AAD9W372"/>
<dbReference type="InterPro" id="IPR013901">
    <property type="entry name" value="Anthrone_oxy"/>
</dbReference>
<dbReference type="EMBL" id="JAUJFL010000004">
    <property type="protein sequence ID" value="KAK2604252.1"/>
    <property type="molecule type" value="Genomic_DNA"/>
</dbReference>
<dbReference type="Proteomes" id="UP001265746">
    <property type="component" value="Unassembled WGS sequence"/>
</dbReference>
<feature type="transmembrane region" description="Helical" evidence="8">
    <location>
        <begin position="105"/>
        <end position="123"/>
    </location>
</feature>
<comment type="similarity">
    <text evidence="7">Belongs to the anthrone oxygenase family.</text>
</comment>
<gene>
    <name evidence="9" type="ORF">N8I77_007196</name>
</gene>
<comment type="caution">
    <text evidence="9">The sequence shown here is derived from an EMBL/GenBank/DDBJ whole genome shotgun (WGS) entry which is preliminary data.</text>
</comment>
<proteinExistence type="inferred from homology"/>
<dbReference type="GO" id="GO:0004497">
    <property type="term" value="F:monooxygenase activity"/>
    <property type="evidence" value="ECO:0007669"/>
    <property type="project" value="UniProtKB-KW"/>
</dbReference>
<evidence type="ECO:0000256" key="6">
    <source>
        <dbReference type="ARBA" id="ARBA00023136"/>
    </source>
</evidence>
<feature type="transmembrane region" description="Helical" evidence="8">
    <location>
        <begin position="21"/>
        <end position="46"/>
    </location>
</feature>
<protein>
    <submittedName>
        <fullName evidence="9">Uncharacterized protein</fullName>
    </submittedName>
</protein>
<evidence type="ECO:0000256" key="2">
    <source>
        <dbReference type="ARBA" id="ARBA00022692"/>
    </source>
</evidence>
<evidence type="ECO:0000256" key="7">
    <source>
        <dbReference type="ARBA" id="ARBA00034313"/>
    </source>
</evidence>
<evidence type="ECO:0000256" key="5">
    <source>
        <dbReference type="ARBA" id="ARBA00023033"/>
    </source>
</evidence>
<evidence type="ECO:0000313" key="10">
    <source>
        <dbReference type="Proteomes" id="UP001265746"/>
    </source>
</evidence>
<dbReference type="GO" id="GO:0016020">
    <property type="term" value="C:membrane"/>
    <property type="evidence" value="ECO:0007669"/>
    <property type="project" value="UniProtKB-SubCell"/>
</dbReference>
<feature type="transmembrane region" description="Helical" evidence="8">
    <location>
        <begin position="153"/>
        <end position="176"/>
    </location>
</feature>
<keyword evidence="10" id="KW-1185">Reference proteome</keyword>
<keyword evidence="6 8" id="KW-0472">Membrane</keyword>
<evidence type="ECO:0000256" key="1">
    <source>
        <dbReference type="ARBA" id="ARBA00004141"/>
    </source>
</evidence>
<evidence type="ECO:0000256" key="3">
    <source>
        <dbReference type="ARBA" id="ARBA00022989"/>
    </source>
</evidence>
<evidence type="ECO:0000256" key="8">
    <source>
        <dbReference type="SAM" id="Phobius"/>
    </source>
</evidence>
<reference evidence="9" key="1">
    <citation type="submission" date="2023-06" db="EMBL/GenBank/DDBJ databases">
        <authorList>
            <person name="Noh H."/>
        </authorList>
    </citation>
    <scope>NUCLEOTIDE SEQUENCE</scope>
    <source>
        <strain evidence="9">DUCC20226</strain>
    </source>
</reference>
<evidence type="ECO:0000313" key="9">
    <source>
        <dbReference type="EMBL" id="KAK2604252.1"/>
    </source>
</evidence>
<keyword evidence="4" id="KW-0560">Oxidoreductase</keyword>
<feature type="transmembrane region" description="Helical" evidence="8">
    <location>
        <begin position="66"/>
        <end position="84"/>
    </location>
</feature>
<organism evidence="9 10">
    <name type="scientific">Phomopsis amygdali</name>
    <name type="common">Fusicoccum amygdali</name>
    <dbReference type="NCBI Taxonomy" id="1214568"/>
    <lineage>
        <taxon>Eukaryota</taxon>
        <taxon>Fungi</taxon>
        <taxon>Dikarya</taxon>
        <taxon>Ascomycota</taxon>
        <taxon>Pezizomycotina</taxon>
        <taxon>Sordariomycetes</taxon>
        <taxon>Sordariomycetidae</taxon>
        <taxon>Diaporthales</taxon>
        <taxon>Diaporthaceae</taxon>
        <taxon>Diaporthe</taxon>
    </lineage>
</organism>
<keyword evidence="2 8" id="KW-0812">Transmembrane</keyword>
<name>A0AAD9W372_PHOAM</name>
<comment type="subcellular location">
    <subcellularLocation>
        <location evidence="1">Membrane</location>
        <topology evidence="1">Multi-pass membrane protein</topology>
    </subcellularLocation>
</comment>
<accession>A0AAD9W372</accession>
<evidence type="ECO:0000256" key="4">
    <source>
        <dbReference type="ARBA" id="ARBA00023002"/>
    </source>
</evidence>
<dbReference type="PANTHER" id="PTHR35042:SF3">
    <property type="entry name" value="ANTHRONE OXYGENASE-RELATED"/>
    <property type="match status" value="1"/>
</dbReference>
<keyword evidence="5" id="KW-0503">Monooxygenase</keyword>
<sequence length="184" mass="20163">MENKRHISARLQQPQRLGLEAAAVVSGSFLAGAMMSLSAFTIPVFLDTNSDAAHMIRQWSRLYHYGHIYLPGLSVTTCGLYVSAAIGAKNRSDSQRGQSPSPQNYLLAAATTLCMVPFTWLVMAPTNNVLFGLEGSRNGAADLGPTRDLLVKWAWLHVARSFFPLVGSLLGFHYLLQGRRGKQE</sequence>
<dbReference type="Pfam" id="PF08592">
    <property type="entry name" value="Anthrone_oxy"/>
    <property type="match status" value="1"/>
</dbReference>
<keyword evidence="3 8" id="KW-1133">Transmembrane helix</keyword>
<dbReference type="PANTHER" id="PTHR35042">
    <property type="entry name" value="ANTHRONE OXYGENASE ENCC"/>
    <property type="match status" value="1"/>
</dbReference>